<dbReference type="Proteomes" id="UP000612899">
    <property type="component" value="Unassembled WGS sequence"/>
</dbReference>
<dbReference type="RefSeq" id="WP_203912865.1">
    <property type="nucleotide sequence ID" value="NZ_BONY01000062.1"/>
</dbReference>
<dbReference type="Pfam" id="PF01970">
    <property type="entry name" value="TctA"/>
    <property type="match status" value="1"/>
</dbReference>
<feature type="transmembrane region" description="Helical" evidence="1">
    <location>
        <begin position="20"/>
        <end position="40"/>
    </location>
</feature>
<accession>A0A8J3VKI9</accession>
<name>A0A8J3VKI9_9ACTN</name>
<organism evidence="3 4">
    <name type="scientific">Rhizocola hellebori</name>
    <dbReference type="NCBI Taxonomy" id="1392758"/>
    <lineage>
        <taxon>Bacteria</taxon>
        <taxon>Bacillati</taxon>
        <taxon>Actinomycetota</taxon>
        <taxon>Actinomycetes</taxon>
        <taxon>Micromonosporales</taxon>
        <taxon>Micromonosporaceae</taxon>
        <taxon>Rhizocola</taxon>
    </lineage>
</organism>
<feature type="transmembrane region" description="Helical" evidence="1">
    <location>
        <begin position="470"/>
        <end position="490"/>
    </location>
</feature>
<evidence type="ECO:0000313" key="3">
    <source>
        <dbReference type="EMBL" id="GIH09131.1"/>
    </source>
</evidence>
<dbReference type="EMBL" id="BONY01000062">
    <property type="protein sequence ID" value="GIH09131.1"/>
    <property type="molecule type" value="Genomic_DNA"/>
</dbReference>
<dbReference type="PANTHER" id="PTHR35342">
    <property type="entry name" value="TRICARBOXYLIC TRANSPORT PROTEIN"/>
    <property type="match status" value="1"/>
</dbReference>
<feature type="transmembrane region" description="Helical" evidence="1">
    <location>
        <begin position="147"/>
        <end position="163"/>
    </location>
</feature>
<dbReference type="InterPro" id="IPR002823">
    <property type="entry name" value="DUF112_TM"/>
</dbReference>
<gene>
    <name evidence="3" type="ORF">Rhe02_71980</name>
</gene>
<evidence type="ECO:0000256" key="1">
    <source>
        <dbReference type="SAM" id="Phobius"/>
    </source>
</evidence>
<reference evidence="3" key="1">
    <citation type="submission" date="2021-01" db="EMBL/GenBank/DDBJ databases">
        <title>Whole genome shotgun sequence of Rhizocola hellebori NBRC 109834.</title>
        <authorList>
            <person name="Komaki H."/>
            <person name="Tamura T."/>
        </authorList>
    </citation>
    <scope>NUCLEOTIDE SEQUENCE</scope>
    <source>
        <strain evidence="3">NBRC 109834</strain>
    </source>
</reference>
<feature type="transmembrane region" description="Helical" evidence="1">
    <location>
        <begin position="109"/>
        <end position="135"/>
    </location>
</feature>
<feature type="transmembrane region" description="Helical" evidence="1">
    <location>
        <begin position="60"/>
        <end position="82"/>
    </location>
</feature>
<feature type="transmembrane region" description="Helical" evidence="1">
    <location>
        <begin position="170"/>
        <end position="188"/>
    </location>
</feature>
<dbReference type="AlphaFoldDB" id="A0A8J3VKI9"/>
<feature type="transmembrane region" description="Helical" evidence="1">
    <location>
        <begin position="323"/>
        <end position="342"/>
    </location>
</feature>
<keyword evidence="1" id="KW-1133">Transmembrane helix</keyword>
<evidence type="ECO:0000259" key="2">
    <source>
        <dbReference type="Pfam" id="PF01970"/>
    </source>
</evidence>
<feature type="transmembrane region" description="Helical" evidence="1">
    <location>
        <begin position="390"/>
        <end position="422"/>
    </location>
</feature>
<feature type="transmembrane region" description="Helical" evidence="1">
    <location>
        <begin position="363"/>
        <end position="384"/>
    </location>
</feature>
<comment type="caution">
    <text evidence="3">The sequence shown here is derived from an EMBL/GenBank/DDBJ whole genome shotgun (WGS) entry which is preliminary data.</text>
</comment>
<feature type="domain" description="DUF112" evidence="2">
    <location>
        <begin position="20"/>
        <end position="438"/>
    </location>
</feature>
<keyword evidence="4" id="KW-1185">Reference proteome</keyword>
<dbReference type="PANTHER" id="PTHR35342:SF5">
    <property type="entry name" value="TRICARBOXYLIC TRANSPORT PROTEIN"/>
    <property type="match status" value="1"/>
</dbReference>
<keyword evidence="1" id="KW-0812">Transmembrane</keyword>
<feature type="transmembrane region" description="Helical" evidence="1">
    <location>
        <begin position="203"/>
        <end position="223"/>
    </location>
</feature>
<protein>
    <recommendedName>
        <fullName evidence="2">DUF112 domain-containing protein</fullName>
    </recommendedName>
</protein>
<sequence length="499" mass="52424">MDFFDSVVSGFEVALAPRNILWVFLGALIGMIIGVLPGIGPVPTIMLLLPITYELPPDSAIILLAGVYYGAMYGGTITSVLLRVPGEAASVITVIDGYQMAKQGRAGSALGIAAIGSFIGGTVAILGLTFGAPVLARNALSFGPPEYTILALLGILMVATLTTGSTLKAVIAAAAGLLLATVGLDQFVGSERFTGGILELSDGLDFVALAMGLFGLGEIFYALDHRTRQTFTALPFNNVWPSRADIRESRWAILRGSVLGFGLGVLPGGSGTLSSMASYTLERKVSKSPWRFGRGAIEGVAGPETANNAAATAAFVPLLTLGIPTNAVMAVILGGLMLQGVAPGPNLINERPDIFWGVIDSMYLGNLLLLIMSIPLVGLFVKLVAVRESILAPIVVMVVMLGTYTISNSVFDMWIVIVFGILGYLMRKSGFDPGPLLLAFVLGSILENSFRQSLRMFSGDLLGFVQRPISGTLVALIALVIVVPIVLRLVRARTRTPGV</sequence>
<proteinExistence type="predicted"/>
<evidence type="ECO:0000313" key="4">
    <source>
        <dbReference type="Proteomes" id="UP000612899"/>
    </source>
</evidence>
<keyword evidence="1" id="KW-0472">Membrane</keyword>